<dbReference type="RefSeq" id="WP_345035294.1">
    <property type="nucleotide sequence ID" value="NZ_BAAAYL010000001.1"/>
</dbReference>
<name>A0ABP6S755_9ACTN</name>
<dbReference type="Proteomes" id="UP001499990">
    <property type="component" value="Unassembled WGS sequence"/>
</dbReference>
<keyword evidence="3" id="KW-1185">Reference proteome</keyword>
<keyword evidence="1" id="KW-0472">Membrane</keyword>
<evidence type="ECO:0000256" key="1">
    <source>
        <dbReference type="SAM" id="Phobius"/>
    </source>
</evidence>
<protein>
    <submittedName>
        <fullName evidence="2">Uncharacterized protein</fullName>
    </submittedName>
</protein>
<reference evidence="3" key="1">
    <citation type="journal article" date="2019" name="Int. J. Syst. Evol. Microbiol.">
        <title>The Global Catalogue of Microorganisms (GCM) 10K type strain sequencing project: providing services to taxonomists for standard genome sequencing and annotation.</title>
        <authorList>
            <consortium name="The Broad Institute Genomics Platform"/>
            <consortium name="The Broad Institute Genome Sequencing Center for Infectious Disease"/>
            <person name="Wu L."/>
            <person name="Ma J."/>
        </authorList>
    </citation>
    <scope>NUCLEOTIDE SEQUENCE [LARGE SCALE GENOMIC DNA]</scope>
    <source>
        <strain evidence="3">JCM 9651</strain>
    </source>
</reference>
<evidence type="ECO:0000313" key="3">
    <source>
        <dbReference type="Proteomes" id="UP001499990"/>
    </source>
</evidence>
<sequence length="79" mass="8606">MTTAPDQPPAQPYGQPPTIIINNSSSAVASASAAIGGAGQLRRRHQSFWVHCWLLMFTAGIGNVFYAAHVNRWNRDRGL</sequence>
<gene>
    <name evidence="2" type="ORF">GCM10020367_14190</name>
</gene>
<organism evidence="2 3">
    <name type="scientific">Streptomyces sannanensis</name>
    <dbReference type="NCBI Taxonomy" id="285536"/>
    <lineage>
        <taxon>Bacteria</taxon>
        <taxon>Bacillati</taxon>
        <taxon>Actinomycetota</taxon>
        <taxon>Actinomycetes</taxon>
        <taxon>Kitasatosporales</taxon>
        <taxon>Streptomycetaceae</taxon>
        <taxon>Streptomyces</taxon>
    </lineage>
</organism>
<feature type="transmembrane region" description="Helical" evidence="1">
    <location>
        <begin position="48"/>
        <end position="68"/>
    </location>
</feature>
<proteinExistence type="predicted"/>
<evidence type="ECO:0000313" key="2">
    <source>
        <dbReference type="EMBL" id="GAA3369857.1"/>
    </source>
</evidence>
<keyword evidence="1" id="KW-0812">Transmembrane</keyword>
<accession>A0ABP6S755</accession>
<comment type="caution">
    <text evidence="2">The sequence shown here is derived from an EMBL/GenBank/DDBJ whole genome shotgun (WGS) entry which is preliminary data.</text>
</comment>
<keyword evidence="1" id="KW-1133">Transmembrane helix</keyword>
<dbReference type="EMBL" id="BAAAYL010000001">
    <property type="protein sequence ID" value="GAA3369857.1"/>
    <property type="molecule type" value="Genomic_DNA"/>
</dbReference>